<feature type="region of interest" description="Disordered" evidence="1">
    <location>
        <begin position="160"/>
        <end position="182"/>
    </location>
</feature>
<reference evidence="2" key="1">
    <citation type="submission" date="2023-10" db="EMBL/GenBank/DDBJ databases">
        <authorList>
            <person name="Chen Y."/>
            <person name="Shah S."/>
            <person name="Dougan E. K."/>
            <person name="Thang M."/>
            <person name="Chan C."/>
        </authorList>
    </citation>
    <scope>NUCLEOTIDE SEQUENCE [LARGE SCALE GENOMIC DNA]</scope>
</reference>
<comment type="caution">
    <text evidence="2">The sequence shown here is derived from an EMBL/GenBank/DDBJ whole genome shotgun (WGS) entry which is preliminary data.</text>
</comment>
<organism evidence="2 3">
    <name type="scientific">Prorocentrum cordatum</name>
    <dbReference type="NCBI Taxonomy" id="2364126"/>
    <lineage>
        <taxon>Eukaryota</taxon>
        <taxon>Sar</taxon>
        <taxon>Alveolata</taxon>
        <taxon>Dinophyceae</taxon>
        <taxon>Prorocentrales</taxon>
        <taxon>Prorocentraceae</taxon>
        <taxon>Prorocentrum</taxon>
    </lineage>
</organism>
<proteinExistence type="predicted"/>
<sequence>VGADGLDCETIEHGPDVARLAGLDLHRASGRISVGHVRCWKIRLALFHALADGRASGPGMRSLLGHCTLSAIHRRLSLSLPRERCRFVDRAGLGRVPLWPSVRRRLERVAPLPPLARVAANRPWLDCVAAADSEGDNLVDDGGSDVARKFHCAEQARLAQLRSRPPPAPRRRPPPSPTASRTLTVGVTFSHVDQRVIGDFSSQQLSARGRCVYSGPLPLLQPVIGFAQLKASIIDVSTLRALSLAGDAEFNSR</sequence>
<dbReference type="Proteomes" id="UP001189429">
    <property type="component" value="Unassembled WGS sequence"/>
</dbReference>
<evidence type="ECO:0000256" key="1">
    <source>
        <dbReference type="SAM" id="MobiDB-lite"/>
    </source>
</evidence>
<evidence type="ECO:0000313" key="3">
    <source>
        <dbReference type="Proteomes" id="UP001189429"/>
    </source>
</evidence>
<dbReference type="EMBL" id="CAUYUJ010015894">
    <property type="protein sequence ID" value="CAK0859373.1"/>
    <property type="molecule type" value="Genomic_DNA"/>
</dbReference>
<protein>
    <submittedName>
        <fullName evidence="2">Uncharacterized protein</fullName>
    </submittedName>
</protein>
<accession>A0ABN9UI81</accession>
<name>A0ABN9UI81_9DINO</name>
<gene>
    <name evidence="2" type="ORF">PCOR1329_LOCUS48763</name>
</gene>
<feature type="non-terminal residue" evidence="2">
    <location>
        <position position="1"/>
    </location>
</feature>
<evidence type="ECO:0000313" key="2">
    <source>
        <dbReference type="EMBL" id="CAK0859373.1"/>
    </source>
</evidence>
<keyword evidence="3" id="KW-1185">Reference proteome</keyword>